<reference evidence="3" key="1">
    <citation type="journal article" date="2019" name="Int. J. Syst. Evol. Microbiol.">
        <title>The Global Catalogue of Microorganisms (GCM) 10K type strain sequencing project: providing services to taxonomists for standard genome sequencing and annotation.</title>
        <authorList>
            <consortium name="The Broad Institute Genomics Platform"/>
            <consortium name="The Broad Institute Genome Sequencing Center for Infectious Disease"/>
            <person name="Wu L."/>
            <person name="Ma J."/>
        </authorList>
    </citation>
    <scope>NUCLEOTIDE SEQUENCE [LARGE SCALE GENOMIC DNA]</scope>
    <source>
        <strain evidence="3">JCM 13581</strain>
    </source>
</reference>
<protein>
    <submittedName>
        <fullName evidence="2">Uncharacterized protein</fullName>
    </submittedName>
</protein>
<dbReference type="RefSeq" id="WP_344261715.1">
    <property type="nucleotide sequence ID" value="NZ_BAAAMJ010000027.1"/>
</dbReference>
<gene>
    <name evidence="2" type="ORF">GCM10009716_25850</name>
</gene>
<keyword evidence="3" id="KW-1185">Reference proteome</keyword>
<feature type="region of interest" description="Disordered" evidence="1">
    <location>
        <begin position="1"/>
        <end position="22"/>
    </location>
</feature>
<organism evidence="2 3">
    <name type="scientific">Streptomyces sodiiphilus</name>
    <dbReference type="NCBI Taxonomy" id="226217"/>
    <lineage>
        <taxon>Bacteria</taxon>
        <taxon>Bacillati</taxon>
        <taxon>Actinomycetota</taxon>
        <taxon>Actinomycetes</taxon>
        <taxon>Kitasatosporales</taxon>
        <taxon>Streptomycetaceae</taxon>
        <taxon>Streptomyces</taxon>
    </lineage>
</organism>
<evidence type="ECO:0000256" key="1">
    <source>
        <dbReference type="SAM" id="MobiDB-lite"/>
    </source>
</evidence>
<sequence length="112" mass="11979">MTTVFPRNPDPGPAGAPATRPEGFDEEVCELVLDTAPQLFAVVEEFATVDGDLDACVAAWGLAHEDGTAHVTRWDGRSHMIVNSPRRAAEVLAARSGSRAYLVWVPPEPGPD</sequence>
<name>A0ABN2PAD5_9ACTN</name>
<evidence type="ECO:0000313" key="3">
    <source>
        <dbReference type="Proteomes" id="UP001501303"/>
    </source>
</evidence>
<comment type="caution">
    <text evidence="2">The sequence shown here is derived from an EMBL/GenBank/DDBJ whole genome shotgun (WGS) entry which is preliminary data.</text>
</comment>
<dbReference type="EMBL" id="BAAAMJ010000027">
    <property type="protein sequence ID" value="GAA1915310.1"/>
    <property type="molecule type" value="Genomic_DNA"/>
</dbReference>
<dbReference type="Proteomes" id="UP001501303">
    <property type="component" value="Unassembled WGS sequence"/>
</dbReference>
<proteinExistence type="predicted"/>
<evidence type="ECO:0000313" key="2">
    <source>
        <dbReference type="EMBL" id="GAA1915310.1"/>
    </source>
</evidence>
<accession>A0ABN2PAD5</accession>